<dbReference type="EMBL" id="CP047045">
    <property type="protein sequence ID" value="QGZ93362.1"/>
    <property type="molecule type" value="Genomic_DNA"/>
</dbReference>
<reference evidence="3" key="1">
    <citation type="submission" date="2019-12" db="EMBL/GenBank/DDBJ databases">
        <title>Complete genome of Terracaulis silvestris 0127_4.</title>
        <authorList>
            <person name="Vieira S."/>
            <person name="Riedel T."/>
            <person name="Sproer C."/>
            <person name="Pascual J."/>
            <person name="Boedeker C."/>
            <person name="Overmann J."/>
        </authorList>
    </citation>
    <scope>NUCLEOTIDE SEQUENCE [LARGE SCALE GENOMIC DNA]</scope>
    <source>
        <strain evidence="3">0127_4</strain>
    </source>
</reference>
<name>A0A6I6MP80_9CAUL</name>
<keyword evidence="3" id="KW-1185">Reference proteome</keyword>
<gene>
    <name evidence="2" type="ORF">DSM104635_00172</name>
</gene>
<dbReference type="Proteomes" id="UP000431269">
    <property type="component" value="Chromosome"/>
</dbReference>
<evidence type="ECO:0000256" key="1">
    <source>
        <dbReference type="SAM" id="MobiDB-lite"/>
    </source>
</evidence>
<accession>A0A6I6MP80</accession>
<proteinExistence type="predicted"/>
<organism evidence="2 3">
    <name type="scientific">Terricaulis silvestris</name>
    <dbReference type="NCBI Taxonomy" id="2686094"/>
    <lineage>
        <taxon>Bacteria</taxon>
        <taxon>Pseudomonadati</taxon>
        <taxon>Pseudomonadota</taxon>
        <taxon>Alphaproteobacteria</taxon>
        <taxon>Caulobacterales</taxon>
        <taxon>Caulobacteraceae</taxon>
        <taxon>Terricaulis</taxon>
    </lineage>
</organism>
<protein>
    <submittedName>
        <fullName evidence="2">Uncharacterized protein</fullName>
    </submittedName>
</protein>
<sequence>MTFAPSALGNPERDAIALLAHYDASPPRRTVTMRLTSDGATDQVFTDFTATQRRASHLETGRLRRLQIARPSRPQRDAQGLRASG</sequence>
<evidence type="ECO:0000313" key="2">
    <source>
        <dbReference type="EMBL" id="QGZ93362.1"/>
    </source>
</evidence>
<feature type="region of interest" description="Disordered" evidence="1">
    <location>
        <begin position="58"/>
        <end position="85"/>
    </location>
</feature>
<dbReference type="AlphaFoldDB" id="A0A6I6MP80"/>
<dbReference type="KEGG" id="tsv:DSM104635_00172"/>
<evidence type="ECO:0000313" key="3">
    <source>
        <dbReference type="Proteomes" id="UP000431269"/>
    </source>
</evidence>